<comment type="catalytic activity">
    <reaction evidence="6">
        <text>a 2,3-saturated acyl-CoA + A = a 2,3-dehydroacyl-CoA + AH2</text>
        <dbReference type="Rhea" id="RHEA:48608"/>
        <dbReference type="ChEBI" id="CHEBI:13193"/>
        <dbReference type="ChEBI" id="CHEBI:17499"/>
        <dbReference type="ChEBI" id="CHEBI:60015"/>
        <dbReference type="ChEBI" id="CHEBI:65111"/>
    </reaction>
</comment>
<evidence type="ECO:0000256" key="5">
    <source>
        <dbReference type="ARBA" id="ARBA00023002"/>
    </source>
</evidence>
<dbReference type="PANTHER" id="PTHR43884">
    <property type="entry name" value="ACYL-COA DEHYDROGENASE"/>
    <property type="match status" value="1"/>
</dbReference>
<dbReference type="AlphaFoldDB" id="A0A101XPN8"/>
<dbReference type="SUPFAM" id="SSF56645">
    <property type="entry name" value="Acyl-CoA dehydrogenase NM domain-like"/>
    <property type="match status" value="1"/>
</dbReference>
<comment type="caution">
    <text evidence="12">The sequence shown here is derived from an EMBL/GenBank/DDBJ whole genome shotgun (WGS) entry which is preliminary data.</text>
</comment>
<dbReference type="InterPro" id="IPR046373">
    <property type="entry name" value="Acyl-CoA_Oxase/DH_mid-dom_sf"/>
</dbReference>
<dbReference type="Pfam" id="PF02770">
    <property type="entry name" value="Acyl-CoA_dh_M"/>
    <property type="match status" value="1"/>
</dbReference>
<dbReference type="GO" id="GO:0050660">
    <property type="term" value="F:flavin adenine dinucleotide binding"/>
    <property type="evidence" value="ECO:0007669"/>
    <property type="project" value="InterPro"/>
</dbReference>
<feature type="domain" description="Acyl-CoA dehydrogenase/oxidase C-terminal" evidence="9">
    <location>
        <begin position="230"/>
        <end position="378"/>
    </location>
</feature>
<gene>
    <name evidence="12" type="ORF">ATW55_14280</name>
</gene>
<dbReference type="PROSITE" id="PS00072">
    <property type="entry name" value="ACYL_COA_DH_1"/>
    <property type="match status" value="1"/>
</dbReference>
<evidence type="ECO:0000256" key="2">
    <source>
        <dbReference type="ARBA" id="ARBA00009347"/>
    </source>
</evidence>
<dbReference type="GO" id="GO:0003995">
    <property type="term" value="F:acyl-CoA dehydrogenase activity"/>
    <property type="evidence" value="ECO:0007669"/>
    <property type="project" value="InterPro"/>
</dbReference>
<evidence type="ECO:0000259" key="10">
    <source>
        <dbReference type="Pfam" id="PF02770"/>
    </source>
</evidence>
<dbReference type="PIRSF" id="PIRSF016578">
    <property type="entry name" value="HsaA"/>
    <property type="match status" value="1"/>
</dbReference>
<keyword evidence="4 8" id="KW-0274">FAD</keyword>
<dbReference type="InterPro" id="IPR037069">
    <property type="entry name" value="AcylCoA_DH/ox_N_sf"/>
</dbReference>
<dbReference type="InterPro" id="IPR013786">
    <property type="entry name" value="AcylCoA_DH/ox_N"/>
</dbReference>
<proteinExistence type="inferred from homology"/>
<protein>
    <recommendedName>
        <fullName evidence="7">Acyl-CoA dehydrogenase</fullName>
    </recommendedName>
</protein>
<comment type="cofactor">
    <cofactor evidence="1 8">
        <name>FAD</name>
        <dbReference type="ChEBI" id="CHEBI:57692"/>
    </cofactor>
</comment>
<dbReference type="PROSITE" id="PS00073">
    <property type="entry name" value="ACYL_COA_DH_2"/>
    <property type="match status" value="1"/>
</dbReference>
<evidence type="ECO:0000256" key="3">
    <source>
        <dbReference type="ARBA" id="ARBA00022630"/>
    </source>
</evidence>
<sequence length="384" mass="41265">MDLHVTEEQRAIQKLVRDFARDVVAPAAKSIDQSDEFPRSIVKKMGDIGLLGLPIPEEWGGVGADYVSYMLAIEEISYVSAALGVILAVHTSVGTMPILAFGTEEQKRVFVPALAAGEKLGAFALTEPNAGSDAQGIRTRAERVGDAYVLNGQKVFITNGGEADVYTVFAVTDSARAAHGGVTAFLVERDTPGFRVGRKEEKMGLHGSSTAELIFEDVKLPAARRLGGEGDGFKIAMSQLDGGRIGIAAQALGIARAAFDAACAYTQSRTQFGRAISEFQAVQTMLADMAMKIEAARLLTYRAATLRAAHKPCGKEASMAKLYASDTAMSVTTDVVQLFGGYGYTKEYPVERYMRDAKVTQIYEGTNQIQRIVIAKALAKEMTE</sequence>
<dbReference type="InterPro" id="IPR036250">
    <property type="entry name" value="AcylCo_DH-like_C"/>
</dbReference>
<keyword evidence="3 8" id="KW-0285">Flavoprotein</keyword>
<evidence type="ECO:0000256" key="6">
    <source>
        <dbReference type="ARBA" id="ARBA00052546"/>
    </source>
</evidence>
<dbReference type="Pfam" id="PF00441">
    <property type="entry name" value="Acyl-CoA_dh_1"/>
    <property type="match status" value="1"/>
</dbReference>
<dbReference type="Pfam" id="PF02771">
    <property type="entry name" value="Acyl-CoA_dh_N"/>
    <property type="match status" value="1"/>
</dbReference>
<evidence type="ECO:0000256" key="4">
    <source>
        <dbReference type="ARBA" id="ARBA00022827"/>
    </source>
</evidence>
<name>A0A101XPN8_9BACL</name>
<comment type="similarity">
    <text evidence="2 8">Belongs to the acyl-CoA dehydrogenase family.</text>
</comment>
<evidence type="ECO:0000256" key="1">
    <source>
        <dbReference type="ARBA" id="ARBA00001974"/>
    </source>
</evidence>
<dbReference type="Gene3D" id="1.20.140.10">
    <property type="entry name" value="Butyryl-CoA Dehydrogenase, subunit A, domain 3"/>
    <property type="match status" value="1"/>
</dbReference>
<dbReference type="InterPro" id="IPR009100">
    <property type="entry name" value="AcylCoA_DH/oxidase_NM_dom_sf"/>
</dbReference>
<dbReference type="EMBL" id="LPVJ01000054">
    <property type="protein sequence ID" value="KUO95293.1"/>
    <property type="molecule type" value="Genomic_DNA"/>
</dbReference>
<accession>A0A101XPN8</accession>
<evidence type="ECO:0000256" key="7">
    <source>
        <dbReference type="ARBA" id="ARBA00067585"/>
    </source>
</evidence>
<dbReference type="InterPro" id="IPR006089">
    <property type="entry name" value="Acyl-CoA_DH_CS"/>
</dbReference>
<evidence type="ECO:0000313" key="13">
    <source>
        <dbReference type="Proteomes" id="UP000053557"/>
    </source>
</evidence>
<evidence type="ECO:0000313" key="12">
    <source>
        <dbReference type="EMBL" id="KUO95293.1"/>
    </source>
</evidence>
<reference evidence="12 13" key="1">
    <citation type="submission" date="2015-12" db="EMBL/GenBank/DDBJ databases">
        <title>Draft genome sequence of Acidibacillus ferrooxidans ITV001, isolated from a chalcopyrite acid mine drainage site in Brazil.</title>
        <authorList>
            <person name="Dall'Agnol H."/>
            <person name="Nancucheo I."/>
            <person name="Johnson B."/>
            <person name="Oliveira R."/>
            <person name="Leite L."/>
            <person name="Pylro V."/>
            <person name="Nunes G.L."/>
            <person name="Tzotzos G."/>
            <person name="Fernandes G.R."/>
            <person name="Dutra J."/>
            <person name="Orellana S.C."/>
            <person name="Oliveira G."/>
        </authorList>
    </citation>
    <scope>NUCLEOTIDE SEQUENCE [LARGE SCALE GENOMIC DNA]</scope>
    <source>
        <strain evidence="13">ITV01</strain>
    </source>
</reference>
<dbReference type="FunFam" id="1.10.540.10:FF:000002">
    <property type="entry name" value="Acyl-CoA dehydrogenase FadE19"/>
    <property type="match status" value="1"/>
</dbReference>
<dbReference type="Proteomes" id="UP000053557">
    <property type="component" value="Unassembled WGS sequence"/>
</dbReference>
<evidence type="ECO:0000259" key="11">
    <source>
        <dbReference type="Pfam" id="PF02771"/>
    </source>
</evidence>
<dbReference type="SUPFAM" id="SSF47203">
    <property type="entry name" value="Acyl-CoA dehydrogenase C-terminal domain-like"/>
    <property type="match status" value="1"/>
</dbReference>
<dbReference type="Gene3D" id="2.40.110.10">
    <property type="entry name" value="Butyryl-CoA Dehydrogenase, subunit A, domain 2"/>
    <property type="match status" value="1"/>
</dbReference>
<feature type="domain" description="Acyl-CoA dehydrogenase/oxidase N-terminal" evidence="11">
    <location>
        <begin position="6"/>
        <end position="118"/>
    </location>
</feature>
<dbReference type="PANTHER" id="PTHR43884:SF12">
    <property type="entry name" value="ISOVALERYL-COA DEHYDROGENASE, MITOCHONDRIAL-RELATED"/>
    <property type="match status" value="1"/>
</dbReference>
<evidence type="ECO:0000259" key="9">
    <source>
        <dbReference type="Pfam" id="PF00441"/>
    </source>
</evidence>
<dbReference type="RefSeq" id="WP_067718048.1">
    <property type="nucleotide sequence ID" value="NZ_LPVJ01000054.1"/>
</dbReference>
<keyword evidence="13" id="KW-1185">Reference proteome</keyword>
<keyword evidence="5 8" id="KW-0560">Oxidoreductase</keyword>
<dbReference type="CDD" id="cd01158">
    <property type="entry name" value="SCAD_SBCAD"/>
    <property type="match status" value="1"/>
</dbReference>
<dbReference type="FunFam" id="2.40.110.10:FF:000001">
    <property type="entry name" value="Acyl-CoA dehydrogenase, mitochondrial"/>
    <property type="match status" value="1"/>
</dbReference>
<dbReference type="InterPro" id="IPR009075">
    <property type="entry name" value="AcylCo_DH/oxidase_C"/>
</dbReference>
<feature type="domain" description="Acyl-CoA oxidase/dehydrogenase middle" evidence="10">
    <location>
        <begin position="122"/>
        <end position="218"/>
    </location>
</feature>
<dbReference type="OrthoDB" id="2985879at2"/>
<dbReference type="Gene3D" id="1.10.540.10">
    <property type="entry name" value="Acyl-CoA dehydrogenase/oxidase, N-terminal domain"/>
    <property type="match status" value="1"/>
</dbReference>
<organism evidence="12 13">
    <name type="scientific">Ferroacidibacillus organovorans</name>
    <dbReference type="NCBI Taxonomy" id="1765683"/>
    <lineage>
        <taxon>Bacteria</taxon>
        <taxon>Bacillati</taxon>
        <taxon>Bacillota</taxon>
        <taxon>Bacilli</taxon>
        <taxon>Bacillales</taxon>
        <taxon>Alicyclobacillaceae</taxon>
        <taxon>Ferroacidibacillus</taxon>
    </lineage>
</organism>
<dbReference type="InterPro" id="IPR006091">
    <property type="entry name" value="Acyl-CoA_Oxase/DH_mid-dom"/>
</dbReference>
<evidence type="ECO:0000256" key="8">
    <source>
        <dbReference type="RuleBase" id="RU362125"/>
    </source>
</evidence>
<dbReference type="FunFam" id="1.20.140.10:FF:000004">
    <property type="entry name" value="Acyl-CoA dehydrogenase FadE25"/>
    <property type="match status" value="1"/>
</dbReference>